<keyword evidence="7" id="KW-1185">Reference proteome</keyword>
<evidence type="ECO:0000256" key="4">
    <source>
        <dbReference type="ARBA" id="ARBA00023136"/>
    </source>
</evidence>
<evidence type="ECO:0000256" key="2">
    <source>
        <dbReference type="ARBA" id="ARBA00022692"/>
    </source>
</evidence>
<reference evidence="7" key="1">
    <citation type="journal article" date="2019" name="Int. J. Syst. Evol. Microbiol.">
        <title>The Global Catalogue of Microorganisms (GCM) 10K type strain sequencing project: providing services to taxonomists for standard genome sequencing and annotation.</title>
        <authorList>
            <consortium name="The Broad Institute Genomics Platform"/>
            <consortium name="The Broad Institute Genome Sequencing Center for Infectious Disease"/>
            <person name="Wu L."/>
            <person name="Ma J."/>
        </authorList>
    </citation>
    <scope>NUCLEOTIDE SEQUENCE [LARGE SCALE GENOMIC DNA]</scope>
    <source>
        <strain evidence="7">PCU 280</strain>
    </source>
</reference>
<feature type="transmembrane region" description="Helical" evidence="5">
    <location>
        <begin position="105"/>
        <end position="125"/>
    </location>
</feature>
<feature type="transmembrane region" description="Helical" evidence="5">
    <location>
        <begin position="20"/>
        <end position="42"/>
    </location>
</feature>
<dbReference type="Proteomes" id="UP001596233">
    <property type="component" value="Unassembled WGS sequence"/>
</dbReference>
<keyword evidence="3 5" id="KW-1133">Transmembrane helix</keyword>
<evidence type="ECO:0000256" key="5">
    <source>
        <dbReference type="SAM" id="Phobius"/>
    </source>
</evidence>
<protein>
    <submittedName>
        <fullName evidence="6">Bile acid:sodium symporter family protein</fullName>
    </submittedName>
</protein>
<evidence type="ECO:0000256" key="1">
    <source>
        <dbReference type="ARBA" id="ARBA00004141"/>
    </source>
</evidence>
<dbReference type="PANTHER" id="PTHR10361:SF28">
    <property type="entry name" value="P3 PROTEIN-RELATED"/>
    <property type="match status" value="1"/>
</dbReference>
<dbReference type="EMBL" id="JBHSTE010000002">
    <property type="protein sequence ID" value="MFC6332591.1"/>
    <property type="molecule type" value="Genomic_DNA"/>
</dbReference>
<feature type="transmembrane region" description="Helical" evidence="5">
    <location>
        <begin position="233"/>
        <end position="255"/>
    </location>
</feature>
<feature type="transmembrane region" description="Helical" evidence="5">
    <location>
        <begin position="78"/>
        <end position="99"/>
    </location>
</feature>
<feature type="transmembrane region" description="Helical" evidence="5">
    <location>
        <begin position="293"/>
        <end position="313"/>
    </location>
</feature>
<dbReference type="InterPro" id="IPR002657">
    <property type="entry name" value="BilAc:Na_symport/Acr3"/>
</dbReference>
<feature type="transmembrane region" description="Helical" evidence="5">
    <location>
        <begin position="202"/>
        <end position="221"/>
    </location>
</feature>
<dbReference type="PANTHER" id="PTHR10361">
    <property type="entry name" value="SODIUM-BILE ACID COTRANSPORTER"/>
    <property type="match status" value="1"/>
</dbReference>
<evidence type="ECO:0000256" key="3">
    <source>
        <dbReference type="ARBA" id="ARBA00022989"/>
    </source>
</evidence>
<keyword evidence="2 5" id="KW-0812">Transmembrane</keyword>
<evidence type="ECO:0000313" key="6">
    <source>
        <dbReference type="EMBL" id="MFC6332591.1"/>
    </source>
</evidence>
<feature type="transmembrane region" description="Helical" evidence="5">
    <location>
        <begin position="170"/>
        <end position="190"/>
    </location>
</feature>
<comment type="caution">
    <text evidence="6">The sequence shown here is derived from an EMBL/GenBank/DDBJ whole genome shotgun (WGS) entry which is preliminary data.</text>
</comment>
<comment type="subcellular location">
    <subcellularLocation>
        <location evidence="1">Membrane</location>
        <topology evidence="1">Multi-pass membrane protein</topology>
    </subcellularLocation>
</comment>
<keyword evidence="4 5" id="KW-0472">Membrane</keyword>
<organism evidence="6 7">
    <name type="scientific">Paenibacillus septentrionalis</name>
    <dbReference type="NCBI Taxonomy" id="429342"/>
    <lineage>
        <taxon>Bacteria</taxon>
        <taxon>Bacillati</taxon>
        <taxon>Bacillota</taxon>
        <taxon>Bacilli</taxon>
        <taxon>Bacillales</taxon>
        <taxon>Paenibacillaceae</taxon>
        <taxon>Paenibacillus</taxon>
    </lineage>
</organism>
<accession>A0ABW1V5A6</accession>
<sequence>MGEKKVAQRGLKLNDWIEKYMVIVVPLVIGAGLLFGETLYFYTYLVPYLFAYVTFAMAIGCSFEHIKDVFSKPLKLLLLFGIIHVLLPLLVYWLAGLVFGYHSPYVIGLVMFTLIPVGISAVMWVSMTGGNVSLMLAIVIIDSLLSPIIITGGLRLLFHATIQLDTVSMLIDLLLIIVLPTVLGIALHELTKGRIVSAVKPYSAPLSKLCFMVVVALNAAALTPSLDELKQDLLRIIPISIAIVLLSYLFGYLSAMRLIERADRITLSYASGIRNVSLGAVIALTYFSPQTAMPILLGILLQQPIATTIGLFLQTLNKTKLAKASRREYDGEDIQERT</sequence>
<feature type="transmembrane region" description="Helical" evidence="5">
    <location>
        <begin position="132"/>
        <end position="158"/>
    </location>
</feature>
<proteinExistence type="predicted"/>
<dbReference type="InterPro" id="IPR004710">
    <property type="entry name" value="Bilac:Na_transpt"/>
</dbReference>
<gene>
    <name evidence="6" type="ORF">ACFP56_08125</name>
</gene>
<dbReference type="RefSeq" id="WP_379233114.1">
    <property type="nucleotide sequence ID" value="NZ_JBHSTE010000002.1"/>
</dbReference>
<evidence type="ECO:0000313" key="7">
    <source>
        <dbReference type="Proteomes" id="UP001596233"/>
    </source>
</evidence>
<feature type="transmembrane region" description="Helical" evidence="5">
    <location>
        <begin position="267"/>
        <end position="287"/>
    </location>
</feature>
<feature type="transmembrane region" description="Helical" evidence="5">
    <location>
        <begin position="48"/>
        <end position="66"/>
    </location>
</feature>
<dbReference type="Gene3D" id="1.20.1530.20">
    <property type="match status" value="1"/>
</dbReference>
<dbReference type="InterPro" id="IPR038770">
    <property type="entry name" value="Na+/solute_symporter_sf"/>
</dbReference>
<name>A0ABW1V5A6_9BACL</name>
<dbReference type="Pfam" id="PF01758">
    <property type="entry name" value="SBF"/>
    <property type="match status" value="1"/>
</dbReference>